<comment type="caution">
    <text evidence="2">The sequence shown here is derived from an EMBL/GenBank/DDBJ whole genome shotgun (WGS) entry which is preliminary data.</text>
</comment>
<accession>A0ABW0Q7S7</accession>
<evidence type="ECO:0000313" key="2">
    <source>
        <dbReference type="EMBL" id="MFC5520728.1"/>
    </source>
</evidence>
<reference evidence="3" key="1">
    <citation type="journal article" date="2019" name="Int. J. Syst. Evol. Microbiol.">
        <title>The Global Catalogue of Microorganisms (GCM) 10K type strain sequencing project: providing services to taxonomists for standard genome sequencing and annotation.</title>
        <authorList>
            <consortium name="The Broad Institute Genomics Platform"/>
            <consortium name="The Broad Institute Genome Sequencing Center for Infectious Disease"/>
            <person name="Wu L."/>
            <person name="Ma J."/>
        </authorList>
    </citation>
    <scope>NUCLEOTIDE SEQUENCE [LARGE SCALE GENOMIC DNA]</scope>
    <source>
        <strain evidence="3">CGMCC 4.7277</strain>
    </source>
</reference>
<evidence type="ECO:0000256" key="1">
    <source>
        <dbReference type="SAM" id="MobiDB-lite"/>
    </source>
</evidence>
<dbReference type="EMBL" id="JBHSMX010000011">
    <property type="protein sequence ID" value="MFC5520728.1"/>
    <property type="molecule type" value="Genomic_DNA"/>
</dbReference>
<sequence length="110" mass="12070">MLYKFKSKDIGDVIMLEPNGRQMLEIIGKEAGPRGIILPEQMAAAIAALKAAIADEEARDKVRYAEPAGAAREDELPSHGDPVALRQRAQPFIEMLQHNLEAGHQVVWGV</sequence>
<gene>
    <name evidence="2" type="ORF">ACFPP7_07325</name>
</gene>
<dbReference type="Pfam" id="PF08895">
    <property type="entry name" value="DUF1840"/>
    <property type="match status" value="1"/>
</dbReference>
<dbReference type="InterPro" id="IPR014991">
    <property type="entry name" value="DUF1840"/>
</dbReference>
<evidence type="ECO:0000313" key="3">
    <source>
        <dbReference type="Proteomes" id="UP001596084"/>
    </source>
</evidence>
<dbReference type="Proteomes" id="UP001596084">
    <property type="component" value="Unassembled WGS sequence"/>
</dbReference>
<feature type="region of interest" description="Disordered" evidence="1">
    <location>
        <begin position="64"/>
        <end position="83"/>
    </location>
</feature>
<proteinExistence type="predicted"/>
<keyword evidence="3" id="KW-1185">Reference proteome</keyword>
<organism evidence="2 3">
    <name type="scientific">Polaromonas jejuensis</name>
    <dbReference type="NCBI Taxonomy" id="457502"/>
    <lineage>
        <taxon>Bacteria</taxon>
        <taxon>Pseudomonadati</taxon>
        <taxon>Pseudomonadota</taxon>
        <taxon>Betaproteobacteria</taxon>
        <taxon>Burkholderiales</taxon>
        <taxon>Comamonadaceae</taxon>
        <taxon>Polaromonas</taxon>
    </lineage>
</organism>
<protein>
    <submittedName>
        <fullName evidence="2">DUF1840 domain-containing protein</fullName>
    </submittedName>
</protein>
<dbReference type="RefSeq" id="WP_068831171.1">
    <property type="nucleotide sequence ID" value="NZ_JBHSMX010000011.1"/>
</dbReference>
<name>A0ABW0Q7S7_9BURK</name>